<feature type="compositionally biased region" description="Basic and acidic residues" evidence="9">
    <location>
        <begin position="1262"/>
        <end position="1271"/>
    </location>
</feature>
<dbReference type="SMART" id="SM00220">
    <property type="entry name" value="S_TKc"/>
    <property type="match status" value="1"/>
</dbReference>
<evidence type="ECO:0000256" key="3">
    <source>
        <dbReference type="ARBA" id="ARBA00022679"/>
    </source>
</evidence>
<dbReference type="GO" id="GO:0005737">
    <property type="term" value="C:cytoplasm"/>
    <property type="evidence" value="ECO:0007669"/>
    <property type="project" value="TreeGrafter"/>
</dbReference>
<feature type="compositionally biased region" description="Low complexity" evidence="9">
    <location>
        <begin position="485"/>
        <end position="509"/>
    </location>
</feature>
<feature type="compositionally biased region" description="Polar residues" evidence="9">
    <location>
        <begin position="827"/>
        <end position="839"/>
    </location>
</feature>
<dbReference type="InterPro" id="IPR000719">
    <property type="entry name" value="Prot_kinase_dom"/>
</dbReference>
<dbReference type="PROSITE" id="PS50011">
    <property type="entry name" value="PROTEIN_KINASE_DOM"/>
    <property type="match status" value="1"/>
</dbReference>
<dbReference type="SUPFAM" id="SSF56112">
    <property type="entry name" value="Protein kinase-like (PK-like)"/>
    <property type="match status" value="1"/>
</dbReference>
<comment type="catalytic activity">
    <reaction evidence="8">
        <text>L-seryl-[protein] + ATP = O-phospho-L-seryl-[protein] + ADP + H(+)</text>
        <dbReference type="Rhea" id="RHEA:17989"/>
        <dbReference type="Rhea" id="RHEA-COMP:9863"/>
        <dbReference type="Rhea" id="RHEA-COMP:11604"/>
        <dbReference type="ChEBI" id="CHEBI:15378"/>
        <dbReference type="ChEBI" id="CHEBI:29999"/>
        <dbReference type="ChEBI" id="CHEBI:30616"/>
        <dbReference type="ChEBI" id="CHEBI:83421"/>
        <dbReference type="ChEBI" id="CHEBI:456216"/>
        <dbReference type="EC" id="2.7.11.1"/>
    </reaction>
</comment>
<accession>A0A5N5QJD6</accession>
<feature type="compositionally biased region" description="Low complexity" evidence="9">
    <location>
        <begin position="320"/>
        <end position="341"/>
    </location>
</feature>
<dbReference type="PANTHER" id="PTHR22967:SF57">
    <property type="entry name" value="AUXILIN, ISOFORM A-RELATED"/>
    <property type="match status" value="1"/>
</dbReference>
<feature type="compositionally biased region" description="Polar residues" evidence="9">
    <location>
        <begin position="808"/>
        <end position="817"/>
    </location>
</feature>
<dbReference type="OrthoDB" id="2018507at2759"/>
<reference evidence="11 12" key="1">
    <citation type="journal article" date="2019" name="Fungal Biol. Biotechnol.">
        <title>Draft genome sequence of fastidious pathogen Ceratobasidium theobromae, which causes vascular-streak dieback in Theobroma cacao.</title>
        <authorList>
            <person name="Ali S.S."/>
            <person name="Asman A."/>
            <person name="Shao J."/>
            <person name="Firmansyah A.P."/>
            <person name="Susilo A.W."/>
            <person name="Rosmana A."/>
            <person name="McMahon P."/>
            <person name="Junaid M."/>
            <person name="Guest D."/>
            <person name="Kheng T.Y."/>
            <person name="Meinhardt L.W."/>
            <person name="Bailey B.A."/>
        </authorList>
    </citation>
    <scope>NUCLEOTIDE SEQUENCE [LARGE SCALE GENOMIC DNA]</scope>
    <source>
        <strain evidence="11 12">CT2</strain>
    </source>
</reference>
<comment type="catalytic activity">
    <reaction evidence="7">
        <text>L-threonyl-[protein] + ATP = O-phospho-L-threonyl-[protein] + ADP + H(+)</text>
        <dbReference type="Rhea" id="RHEA:46608"/>
        <dbReference type="Rhea" id="RHEA-COMP:11060"/>
        <dbReference type="Rhea" id="RHEA-COMP:11605"/>
        <dbReference type="ChEBI" id="CHEBI:15378"/>
        <dbReference type="ChEBI" id="CHEBI:30013"/>
        <dbReference type="ChEBI" id="CHEBI:30616"/>
        <dbReference type="ChEBI" id="CHEBI:61977"/>
        <dbReference type="ChEBI" id="CHEBI:456216"/>
        <dbReference type="EC" id="2.7.11.1"/>
    </reaction>
</comment>
<evidence type="ECO:0000313" key="11">
    <source>
        <dbReference type="EMBL" id="KAB5591862.1"/>
    </source>
</evidence>
<feature type="compositionally biased region" description="Basic and acidic residues" evidence="9">
    <location>
        <begin position="342"/>
        <end position="358"/>
    </location>
</feature>
<keyword evidence="3" id="KW-0808">Transferase</keyword>
<keyword evidence="4" id="KW-0547">Nucleotide-binding</keyword>
<dbReference type="PANTHER" id="PTHR22967">
    <property type="entry name" value="SERINE/THREONINE PROTEIN KINASE"/>
    <property type="match status" value="1"/>
</dbReference>
<dbReference type="Pfam" id="PF00069">
    <property type="entry name" value="Pkinase"/>
    <property type="match status" value="1"/>
</dbReference>
<feature type="region of interest" description="Disordered" evidence="9">
    <location>
        <begin position="773"/>
        <end position="971"/>
    </location>
</feature>
<feature type="compositionally biased region" description="Low complexity" evidence="9">
    <location>
        <begin position="1150"/>
        <end position="1165"/>
    </location>
</feature>
<comment type="caution">
    <text evidence="11">The sequence shown here is derived from an EMBL/GenBank/DDBJ whole genome shotgun (WGS) entry which is preliminary data.</text>
</comment>
<feature type="compositionally biased region" description="Basic residues" evidence="9">
    <location>
        <begin position="609"/>
        <end position="623"/>
    </location>
</feature>
<protein>
    <recommendedName>
        <fullName evidence="1">non-specific serine/threonine protein kinase</fullName>
        <ecNumber evidence="1">2.7.11.1</ecNumber>
    </recommendedName>
</protein>
<dbReference type="GO" id="GO:0000147">
    <property type="term" value="P:actin cortical patch assembly"/>
    <property type="evidence" value="ECO:0007669"/>
    <property type="project" value="TreeGrafter"/>
</dbReference>
<feature type="domain" description="Protein kinase" evidence="10">
    <location>
        <begin position="26"/>
        <end position="300"/>
    </location>
</feature>
<feature type="region of interest" description="Disordered" evidence="9">
    <location>
        <begin position="309"/>
        <end position="562"/>
    </location>
</feature>
<name>A0A5N5QJD6_9AGAM</name>
<feature type="compositionally biased region" description="Polar residues" evidence="9">
    <location>
        <begin position="679"/>
        <end position="695"/>
    </location>
</feature>
<feature type="compositionally biased region" description="Gly residues" evidence="9">
    <location>
        <begin position="510"/>
        <end position="523"/>
    </location>
</feature>
<evidence type="ECO:0000256" key="5">
    <source>
        <dbReference type="ARBA" id="ARBA00022777"/>
    </source>
</evidence>
<evidence type="ECO:0000256" key="1">
    <source>
        <dbReference type="ARBA" id="ARBA00012513"/>
    </source>
</evidence>
<keyword evidence="12" id="KW-1185">Reference proteome</keyword>
<dbReference type="InterPro" id="IPR011009">
    <property type="entry name" value="Kinase-like_dom_sf"/>
</dbReference>
<feature type="compositionally biased region" description="Low complexity" evidence="9">
    <location>
        <begin position="696"/>
        <end position="717"/>
    </location>
</feature>
<evidence type="ECO:0000256" key="6">
    <source>
        <dbReference type="ARBA" id="ARBA00022840"/>
    </source>
</evidence>
<evidence type="ECO:0000256" key="4">
    <source>
        <dbReference type="ARBA" id="ARBA00022741"/>
    </source>
</evidence>
<keyword evidence="2" id="KW-0723">Serine/threonine-protein kinase</keyword>
<dbReference type="EMBL" id="SSOP01000085">
    <property type="protein sequence ID" value="KAB5591862.1"/>
    <property type="molecule type" value="Genomic_DNA"/>
</dbReference>
<evidence type="ECO:0000259" key="10">
    <source>
        <dbReference type="PROSITE" id="PS50011"/>
    </source>
</evidence>
<dbReference type="Proteomes" id="UP000383932">
    <property type="component" value="Unassembled WGS sequence"/>
</dbReference>
<feature type="compositionally biased region" description="Polar residues" evidence="9">
    <location>
        <begin position="1134"/>
        <end position="1143"/>
    </location>
</feature>
<feature type="region of interest" description="Disordered" evidence="9">
    <location>
        <begin position="605"/>
        <end position="638"/>
    </location>
</feature>
<feature type="compositionally biased region" description="Polar residues" evidence="9">
    <location>
        <begin position="1021"/>
        <end position="1036"/>
    </location>
</feature>
<keyword evidence="5" id="KW-0418">Kinase</keyword>
<dbReference type="GO" id="GO:0007015">
    <property type="term" value="P:actin filament organization"/>
    <property type="evidence" value="ECO:0007669"/>
    <property type="project" value="TreeGrafter"/>
</dbReference>
<feature type="compositionally biased region" description="Polar residues" evidence="9">
    <location>
        <begin position="1048"/>
        <end position="1069"/>
    </location>
</feature>
<evidence type="ECO:0000256" key="9">
    <source>
        <dbReference type="SAM" id="MobiDB-lite"/>
    </source>
</evidence>
<feature type="region of interest" description="Disordered" evidence="9">
    <location>
        <begin position="664"/>
        <end position="717"/>
    </location>
</feature>
<proteinExistence type="predicted"/>
<dbReference type="GO" id="GO:0004674">
    <property type="term" value="F:protein serine/threonine kinase activity"/>
    <property type="evidence" value="ECO:0007669"/>
    <property type="project" value="UniProtKB-KW"/>
</dbReference>
<evidence type="ECO:0000256" key="2">
    <source>
        <dbReference type="ARBA" id="ARBA00022527"/>
    </source>
</evidence>
<feature type="compositionally biased region" description="Low complexity" evidence="9">
    <location>
        <begin position="944"/>
        <end position="955"/>
    </location>
</feature>
<evidence type="ECO:0000313" key="12">
    <source>
        <dbReference type="Proteomes" id="UP000383932"/>
    </source>
</evidence>
<evidence type="ECO:0000256" key="7">
    <source>
        <dbReference type="ARBA" id="ARBA00047899"/>
    </source>
</evidence>
<feature type="region of interest" description="Disordered" evidence="9">
    <location>
        <begin position="986"/>
        <end position="1402"/>
    </location>
</feature>
<dbReference type="EC" id="2.7.11.1" evidence="1"/>
<feature type="compositionally biased region" description="Basic and acidic residues" evidence="9">
    <location>
        <begin position="1085"/>
        <end position="1102"/>
    </location>
</feature>
<keyword evidence="6" id="KW-0067">ATP-binding</keyword>
<organism evidence="11 12">
    <name type="scientific">Ceratobasidium theobromae</name>
    <dbReference type="NCBI Taxonomy" id="1582974"/>
    <lineage>
        <taxon>Eukaryota</taxon>
        <taxon>Fungi</taxon>
        <taxon>Dikarya</taxon>
        <taxon>Basidiomycota</taxon>
        <taxon>Agaricomycotina</taxon>
        <taxon>Agaricomycetes</taxon>
        <taxon>Cantharellales</taxon>
        <taxon>Ceratobasidiaceae</taxon>
        <taxon>Ceratobasidium</taxon>
    </lineage>
</organism>
<gene>
    <name evidence="11" type="ORF">CTheo_4691</name>
</gene>
<dbReference type="Gene3D" id="1.10.510.10">
    <property type="entry name" value="Transferase(Phosphotransferase) domain 1"/>
    <property type="match status" value="1"/>
</dbReference>
<dbReference type="GO" id="GO:0005524">
    <property type="term" value="F:ATP binding"/>
    <property type="evidence" value="ECO:0007669"/>
    <property type="project" value="UniProtKB-KW"/>
</dbReference>
<evidence type="ECO:0000256" key="8">
    <source>
        <dbReference type="ARBA" id="ARBA00048679"/>
    </source>
</evidence>
<sequence length="1402" mass="148123">MAMAQQQQHKGPLQPGQTIKLSQHTVTVERYLSQGGFAHVYLVRTATPVMGTTQHVLKRMAVADVATLAEVKKEVDIMRLLRGHPNIVHLLDSASRPLPNGQHEVYILMEFCQGGGIIDMMNRRLRERLTEKDILQIFVDVCEAVACMHSLQPPLLHRDLKVENILQASETSFKLCDFGSSAPAKPKPPSTAKIKLLEADLNRSTTLQYRAPEMVDVYLRRPIDEKSDVWALGVLLYKLCYYTTPFEAHGPLAILHVQYSIPGYPVYSKEMNALIGCMLRELGVQRPSVFEILTVVHRMRGTKSAFNYARPQQIPPSPSLQPAQAQEIIQRSTTQAQTSSQHDLRKQKSEHELRKEVLDAMGMRRGRPNENGQAMTPRSHALPIPGHASPIISHAQAPPVSVPSPTPTKSSQMAQSSSPPKAKTSSNGALPSRQPLAPLTRSRPSKSGSRDSDKGSRGQKQSTDTPSRKATAPSAPASPRKSTLSPTKAPAAGARAGTSSGTGLRSTGAGTNGVKGLSAGGGAKVPTKSPTADFFGESWKQSAAASEEKEKDIWGGEAVPTRSPELSKFDGFADSFDGANGGTNGVKTVGGVALPGLHRPLSQLQHHASGTHHHSSTTSHHHAPSPTPPSTHHPKTMRSATRDAFEGLGISSAPSPALSLRELAARSPHPSPGVPNMGISASSALGTHGATSNMTPSGQSSSPFSRSPHPLTTGATTGTAVTGILTTQATAGSAASGSKGTGARSLSAEERFPTIEQLNAAVNAGVWGSGGDELAVPKLPPRPRTHSRVQESTKQATPPMPPRPGAVTQRSHMTGPNSLGLRPPTQDPGSRSQQVTGTAMQDLEGKTPQVSRALPVPPDMANAGSGVPSGLASPRHMSNGGAAVKRAGSISARTREDMSSSPTPPRKSTISPTKPPSPTKPRPSSVIQPSTSKPQIAPKPPVATKPTLGTTTPKPISAGGRTQSQTARPDWLTGDFLDAAAAMGISVPDSPSKRSSALLKVRPTGTGGASGGGGGGGAGTRYQTPLKSPTNPSTGRATPDLLGRSTPDRLSNQFMGKTASGRQTSMTESSNDEGPEDPISTFRPGKLERRGAVTRHSPERKSRSSTLDVSTTPTPTPASALHRRQPSENLIELASNNVLSSIRPSKPVRTPSTTSNSSHPPTTGPRSRRPQSMFIQPGSINLTPPVDANAPTQRSVRRGSISDMVSRYEAMASPTVENQPTGSGGVQRRPSIAAKPAGLRVPSTKVAPERGRSPSPTATRTRSPERLEKELPALVPTTTASTSVFNRENRIRTSPTDMMREVPIQDGHGRAPSPSGRRSRPPSPFKVSHPVVQPAPSRAAARAGLHSITPPHSKDEPSVARAPSPPASPDKPYQGVGRLIDQWQKKAGAEPAKPLGQRVGRR</sequence>
<feature type="compositionally biased region" description="Gly residues" evidence="9">
    <location>
        <begin position="1005"/>
        <end position="1019"/>
    </location>
</feature>
<feature type="compositionally biased region" description="Polar residues" evidence="9">
    <location>
        <begin position="1276"/>
        <end position="1296"/>
    </location>
</feature>
<feature type="compositionally biased region" description="Polar residues" evidence="9">
    <location>
        <begin position="409"/>
        <end position="429"/>
    </location>
</feature>